<dbReference type="Gene3D" id="3.90.1170.40">
    <property type="entry name" value="Molybdopterin biosynthesis MoaE subunit"/>
    <property type="match status" value="1"/>
</dbReference>
<evidence type="ECO:0000313" key="5">
    <source>
        <dbReference type="EMBL" id="CAG8498104.1"/>
    </source>
</evidence>
<comment type="subunit">
    <text evidence="4">Heterotetramer; composed of 2 small (MOCS2A) and 2 large (MOCS2B) subunits.</text>
</comment>
<dbReference type="GO" id="GO:0006777">
    <property type="term" value="P:Mo-molybdopterin cofactor biosynthetic process"/>
    <property type="evidence" value="ECO:0007669"/>
    <property type="project" value="UniProtKB-UniRule"/>
</dbReference>
<dbReference type="OrthoDB" id="5531344at2759"/>
<dbReference type="CDD" id="cd00756">
    <property type="entry name" value="MoaE"/>
    <property type="match status" value="1"/>
</dbReference>
<accession>A0A9N8ZJR9</accession>
<dbReference type="EC" id="2.8.1.12" evidence="4"/>
<keyword evidence="2 4" id="KW-0808">Transferase</keyword>
<keyword evidence="1 4" id="KW-0963">Cytoplasm</keyword>
<proteinExistence type="inferred from homology"/>
<dbReference type="SUPFAM" id="SSF54690">
    <property type="entry name" value="Molybdopterin synthase subunit MoaE"/>
    <property type="match status" value="1"/>
</dbReference>
<sequence length="150" mass="16649">MTDSPVDFVNLTTDPLDLQEIVDLVKDNGAGAISTFSGTTRNTFDGKTVIQLDYEAYTPMAVKQLSSLIVTARSKWSITKAAIYHRLGTVPVGETSVIVAVSTVHREESFRAVEFLVNELKATVPIWKKEMYSDGSVWKENAESRRCCRS</sequence>
<evidence type="ECO:0000313" key="6">
    <source>
        <dbReference type="Proteomes" id="UP000789572"/>
    </source>
</evidence>
<feature type="binding site" evidence="4">
    <location>
        <position position="121"/>
    </location>
    <ligand>
        <name>substrate</name>
    </ligand>
</feature>
<dbReference type="GO" id="GO:0030366">
    <property type="term" value="F:molybdopterin synthase activity"/>
    <property type="evidence" value="ECO:0007669"/>
    <property type="project" value="UniProtKB-UniRule"/>
</dbReference>
<dbReference type="EMBL" id="CAJVPJ010000225">
    <property type="protein sequence ID" value="CAG8498104.1"/>
    <property type="molecule type" value="Genomic_DNA"/>
</dbReference>
<evidence type="ECO:0000256" key="2">
    <source>
        <dbReference type="ARBA" id="ARBA00022679"/>
    </source>
</evidence>
<dbReference type="GO" id="GO:1990140">
    <property type="term" value="C:molybdopterin synthase complex"/>
    <property type="evidence" value="ECO:0007669"/>
    <property type="project" value="UniProtKB-UniRule"/>
</dbReference>
<dbReference type="HAMAP" id="MF_03052">
    <property type="entry name" value="MOC2B"/>
    <property type="match status" value="1"/>
</dbReference>
<feature type="binding site" evidence="4">
    <location>
        <begin position="105"/>
        <end position="106"/>
    </location>
    <ligand>
        <name>substrate</name>
    </ligand>
</feature>
<comment type="catalytic activity">
    <reaction evidence="4">
        <text>2 [molybdopterin-synthase sulfur-carrier protein]-C-terminal-Gly-aminoethanethioate + cyclic pyranopterin phosphate + H2O = molybdopterin + 2 [molybdopterin-synthase sulfur-carrier protein]-C-terminal Gly-Gly + 2 H(+)</text>
        <dbReference type="Rhea" id="RHEA:26333"/>
        <dbReference type="Rhea" id="RHEA-COMP:12202"/>
        <dbReference type="Rhea" id="RHEA-COMP:19907"/>
        <dbReference type="ChEBI" id="CHEBI:15377"/>
        <dbReference type="ChEBI" id="CHEBI:15378"/>
        <dbReference type="ChEBI" id="CHEBI:58698"/>
        <dbReference type="ChEBI" id="CHEBI:59648"/>
        <dbReference type="ChEBI" id="CHEBI:90778"/>
        <dbReference type="ChEBI" id="CHEBI:232372"/>
        <dbReference type="EC" id="2.8.1.12"/>
    </reaction>
</comment>
<keyword evidence="6" id="KW-1185">Reference proteome</keyword>
<dbReference type="FunFam" id="3.90.1170.40:FF:000002">
    <property type="entry name" value="Molybdopterin synthase catalytic subunit"/>
    <property type="match status" value="1"/>
</dbReference>
<dbReference type="Pfam" id="PF02391">
    <property type="entry name" value="MoaE"/>
    <property type="match status" value="1"/>
</dbReference>
<gene>
    <name evidence="5" type="ORF">POCULU_LOCUS2428</name>
</gene>
<organism evidence="5 6">
    <name type="scientific">Paraglomus occultum</name>
    <dbReference type="NCBI Taxonomy" id="144539"/>
    <lineage>
        <taxon>Eukaryota</taxon>
        <taxon>Fungi</taxon>
        <taxon>Fungi incertae sedis</taxon>
        <taxon>Mucoromycota</taxon>
        <taxon>Glomeromycotina</taxon>
        <taxon>Glomeromycetes</taxon>
        <taxon>Paraglomerales</taxon>
        <taxon>Paraglomeraceae</taxon>
        <taxon>Paraglomus</taxon>
    </lineage>
</organism>
<evidence type="ECO:0000256" key="3">
    <source>
        <dbReference type="ARBA" id="ARBA00023150"/>
    </source>
</evidence>
<name>A0A9N8ZJR9_9GLOM</name>
<dbReference type="InterPro" id="IPR036563">
    <property type="entry name" value="MoaE_sf"/>
</dbReference>
<comment type="subcellular location">
    <subcellularLocation>
        <location evidence="4">Cytoplasm</location>
    </subcellularLocation>
</comment>
<reference evidence="5" key="1">
    <citation type="submission" date="2021-06" db="EMBL/GenBank/DDBJ databases">
        <authorList>
            <person name="Kallberg Y."/>
            <person name="Tangrot J."/>
            <person name="Rosling A."/>
        </authorList>
    </citation>
    <scope>NUCLEOTIDE SEQUENCE</scope>
    <source>
        <strain evidence="5">IA702</strain>
    </source>
</reference>
<comment type="similarity">
    <text evidence="4">Belongs to the MoaE family. MOCS2B subfamily.</text>
</comment>
<keyword evidence="3 4" id="KW-0501">Molybdenum cofactor biosynthesis</keyword>
<evidence type="ECO:0000256" key="1">
    <source>
        <dbReference type="ARBA" id="ARBA00022490"/>
    </source>
</evidence>
<comment type="function">
    <text evidence="4">Catalytic subunit of the molybdopterin synthase complex, a complex that catalyzes the conversion of precursor Z into molybdopterin. Acts by mediating the incorporation of 2 sulfur atoms from thiocarboxylated MOCS2A into precursor Z to generate a dithiolene group.</text>
</comment>
<dbReference type="InterPro" id="IPR003448">
    <property type="entry name" value="Mopterin_biosynth_MoaE"/>
</dbReference>
<dbReference type="InterPro" id="IPR028888">
    <property type="entry name" value="MOCS2B_euk"/>
</dbReference>
<comment type="caution">
    <text evidence="5">The sequence shown here is derived from an EMBL/GenBank/DDBJ whole genome shotgun (WGS) entry which is preliminary data.</text>
</comment>
<evidence type="ECO:0000256" key="4">
    <source>
        <dbReference type="HAMAP-Rule" id="MF_03052"/>
    </source>
</evidence>
<comment type="pathway">
    <text evidence="4">Cofactor biosynthesis; molybdopterin biosynthesis.</text>
</comment>
<dbReference type="PANTHER" id="PTHR23404">
    <property type="entry name" value="MOLYBDOPTERIN SYNTHASE RELATED"/>
    <property type="match status" value="1"/>
</dbReference>
<dbReference type="Proteomes" id="UP000789572">
    <property type="component" value="Unassembled WGS sequence"/>
</dbReference>
<protein>
    <recommendedName>
        <fullName evidence="4">Molybdopterin synthase catalytic subunit</fullName>
        <ecNumber evidence="4">2.8.1.12</ecNumber>
    </recommendedName>
    <alternativeName>
        <fullName evidence="4">Molybdenum cofactor synthesis protein 2 large subunit</fullName>
    </alternativeName>
    <alternativeName>
        <fullName evidence="4">Molybdenum cofactor synthesis protein 2B</fullName>
        <shortName evidence="4">MOCS2B</shortName>
    </alternativeName>
</protein>
<dbReference type="AlphaFoldDB" id="A0A9N8ZJR9"/>
<feature type="binding site" evidence="4">
    <location>
        <begin position="128"/>
        <end position="130"/>
    </location>
    <ligand>
        <name>substrate</name>
    </ligand>
</feature>